<evidence type="ECO:0000256" key="6">
    <source>
        <dbReference type="ARBA" id="ARBA00022970"/>
    </source>
</evidence>
<dbReference type="OrthoDB" id="9808531at2"/>
<keyword evidence="4" id="KW-1003">Cell membrane</keyword>
<keyword evidence="3 9" id="KW-0813">Transport</keyword>
<evidence type="ECO:0000259" key="10">
    <source>
        <dbReference type="PROSITE" id="PS50928"/>
    </source>
</evidence>
<organism evidence="11 12">
    <name type="scientific">Marivita geojedonensis</name>
    <dbReference type="NCBI Taxonomy" id="1123756"/>
    <lineage>
        <taxon>Bacteria</taxon>
        <taxon>Pseudomonadati</taxon>
        <taxon>Pseudomonadota</taxon>
        <taxon>Alphaproteobacteria</taxon>
        <taxon>Rhodobacterales</taxon>
        <taxon>Roseobacteraceae</taxon>
        <taxon>Marivita</taxon>
    </lineage>
</organism>
<dbReference type="InterPro" id="IPR035906">
    <property type="entry name" value="MetI-like_sf"/>
</dbReference>
<name>A0A1X4NHF3_9RHOB</name>
<keyword evidence="7 9" id="KW-1133">Transmembrane helix</keyword>
<dbReference type="STRING" id="1123756.MGEO_16910"/>
<dbReference type="EMBL" id="JFKC01000022">
    <property type="protein sequence ID" value="OSQ46784.1"/>
    <property type="molecule type" value="Genomic_DNA"/>
</dbReference>
<evidence type="ECO:0000256" key="3">
    <source>
        <dbReference type="ARBA" id="ARBA00022448"/>
    </source>
</evidence>
<comment type="subcellular location">
    <subcellularLocation>
        <location evidence="1">Cell inner membrane</location>
        <topology evidence="1">Multi-pass membrane protein</topology>
    </subcellularLocation>
    <subcellularLocation>
        <location evidence="9">Cell membrane</location>
        <topology evidence="9">Multi-pass membrane protein</topology>
    </subcellularLocation>
</comment>
<reference evidence="11 12" key="1">
    <citation type="submission" date="2014-03" db="EMBL/GenBank/DDBJ databases">
        <title>The draft genome sequence of Marivita geojedonensis KCTC 23882.</title>
        <authorList>
            <person name="Lai Q."/>
            <person name="Shao Z."/>
        </authorList>
    </citation>
    <scope>NUCLEOTIDE SEQUENCE [LARGE SCALE GENOMIC DNA]</scope>
    <source>
        <strain evidence="11 12">DPG-138</strain>
    </source>
</reference>
<feature type="transmembrane region" description="Helical" evidence="9">
    <location>
        <begin position="222"/>
        <end position="246"/>
    </location>
</feature>
<sequence>MSTISDPPSGSFQLSMLINDTRYRSYTFQFIALILLILAFGYLGSNLLANLKAAGLNISYQFLGEPAGYDINQTLIPYTSQSTHWQASLVGVLNTLLVAFLGCLMATVIGVVVGVLRLSDNWLVRQLMSIYVEIFRNVPVLIWILIIMAVFIAVLPQPRDFRGEDAEASMVLGMFAFTGRGFYTPAPIFGVGSGFVVAVFLASIAGIFAFRNYAKKALYERGRLIPTFWPSVAIFFIPSILAYFILGRPISLEYPELKGFNFQGGIFMRNSLIALWFALSIYTAAFIAENVRAGILAVSKGQTEAAASLGLRPGRIMNLVVLPQALRVIIPPLISQYLNLTKNSSLAIAVGYMDLTGTLGGITLNQTGRAIEAIFLLMLFYLAISLAISAIMNVYNNAVKLKER</sequence>
<dbReference type="CDD" id="cd06261">
    <property type="entry name" value="TM_PBP2"/>
    <property type="match status" value="2"/>
</dbReference>
<evidence type="ECO:0000256" key="2">
    <source>
        <dbReference type="ARBA" id="ARBA00010072"/>
    </source>
</evidence>
<dbReference type="PANTHER" id="PTHR30614:SF37">
    <property type="entry name" value="AMINO-ACID ABC TRANSPORTER PERMEASE PROTEIN YHDX-RELATED"/>
    <property type="match status" value="1"/>
</dbReference>
<evidence type="ECO:0000313" key="12">
    <source>
        <dbReference type="Proteomes" id="UP000193926"/>
    </source>
</evidence>
<dbReference type="Pfam" id="PF00528">
    <property type="entry name" value="BPD_transp_1"/>
    <property type="match status" value="1"/>
</dbReference>
<dbReference type="AlphaFoldDB" id="A0A1X4NHF3"/>
<comment type="similarity">
    <text evidence="2">Belongs to the binding-protein-dependent transport system permease family. HisMQ subfamily.</text>
</comment>
<evidence type="ECO:0000256" key="8">
    <source>
        <dbReference type="ARBA" id="ARBA00023136"/>
    </source>
</evidence>
<feature type="transmembrane region" description="Helical" evidence="9">
    <location>
        <begin position="373"/>
        <end position="395"/>
    </location>
</feature>
<dbReference type="PANTHER" id="PTHR30614">
    <property type="entry name" value="MEMBRANE COMPONENT OF AMINO ACID ABC TRANSPORTER"/>
    <property type="match status" value="1"/>
</dbReference>
<dbReference type="PROSITE" id="PS50928">
    <property type="entry name" value="ABC_TM1"/>
    <property type="match status" value="1"/>
</dbReference>
<dbReference type="InterPro" id="IPR010065">
    <property type="entry name" value="AA_ABC_transptr_permease_3TM"/>
</dbReference>
<dbReference type="GO" id="GO:0022857">
    <property type="term" value="F:transmembrane transporter activity"/>
    <property type="evidence" value="ECO:0007669"/>
    <property type="project" value="InterPro"/>
</dbReference>
<dbReference type="RefSeq" id="WP_085640555.1">
    <property type="nucleotide sequence ID" value="NZ_JFKC01000022.1"/>
</dbReference>
<keyword evidence="12" id="KW-1185">Reference proteome</keyword>
<evidence type="ECO:0000256" key="4">
    <source>
        <dbReference type="ARBA" id="ARBA00022475"/>
    </source>
</evidence>
<dbReference type="GO" id="GO:0043190">
    <property type="term" value="C:ATP-binding cassette (ABC) transporter complex"/>
    <property type="evidence" value="ECO:0007669"/>
    <property type="project" value="InterPro"/>
</dbReference>
<feature type="transmembrane region" description="Helical" evidence="9">
    <location>
        <begin position="92"/>
        <end position="116"/>
    </location>
</feature>
<feature type="transmembrane region" description="Helical" evidence="9">
    <location>
        <begin position="266"/>
        <end position="288"/>
    </location>
</feature>
<feature type="transmembrane region" description="Helical" evidence="9">
    <location>
        <begin position="26"/>
        <end position="43"/>
    </location>
</feature>
<evidence type="ECO:0000313" key="11">
    <source>
        <dbReference type="EMBL" id="OSQ46784.1"/>
    </source>
</evidence>
<keyword evidence="8 9" id="KW-0472">Membrane</keyword>
<feature type="domain" description="ABC transmembrane type-1" evidence="10">
    <location>
        <begin position="92"/>
        <end position="392"/>
    </location>
</feature>
<keyword evidence="5 9" id="KW-0812">Transmembrane</keyword>
<comment type="caution">
    <text evidence="11">The sequence shown here is derived from an EMBL/GenBank/DDBJ whole genome shotgun (WGS) entry which is preliminary data.</text>
</comment>
<dbReference type="InterPro" id="IPR043429">
    <property type="entry name" value="ArtM/GltK/GlnP/TcyL/YhdX-like"/>
</dbReference>
<gene>
    <name evidence="11" type="ORF">MGEO_16910</name>
</gene>
<accession>A0A1X4NHF3</accession>
<feature type="transmembrane region" description="Helical" evidence="9">
    <location>
        <begin position="188"/>
        <end position="210"/>
    </location>
</feature>
<proteinExistence type="inferred from homology"/>
<dbReference type="NCBIfam" id="TIGR01726">
    <property type="entry name" value="HEQRo_perm_3TM"/>
    <property type="match status" value="1"/>
</dbReference>
<dbReference type="Proteomes" id="UP000193926">
    <property type="component" value="Unassembled WGS sequence"/>
</dbReference>
<protein>
    <submittedName>
        <fullName evidence="11">Amino acid ABC transporter permease</fullName>
    </submittedName>
</protein>
<evidence type="ECO:0000256" key="1">
    <source>
        <dbReference type="ARBA" id="ARBA00004429"/>
    </source>
</evidence>
<keyword evidence="6" id="KW-0029">Amino-acid transport</keyword>
<evidence type="ECO:0000256" key="5">
    <source>
        <dbReference type="ARBA" id="ARBA00022692"/>
    </source>
</evidence>
<feature type="transmembrane region" description="Helical" evidence="9">
    <location>
        <begin position="137"/>
        <end position="155"/>
    </location>
</feature>
<dbReference type="Gene3D" id="1.10.3720.10">
    <property type="entry name" value="MetI-like"/>
    <property type="match status" value="2"/>
</dbReference>
<dbReference type="InterPro" id="IPR000515">
    <property type="entry name" value="MetI-like"/>
</dbReference>
<dbReference type="GO" id="GO:0006865">
    <property type="term" value="P:amino acid transport"/>
    <property type="evidence" value="ECO:0007669"/>
    <property type="project" value="UniProtKB-KW"/>
</dbReference>
<dbReference type="SUPFAM" id="SSF161098">
    <property type="entry name" value="MetI-like"/>
    <property type="match status" value="2"/>
</dbReference>
<evidence type="ECO:0000256" key="9">
    <source>
        <dbReference type="RuleBase" id="RU363032"/>
    </source>
</evidence>
<evidence type="ECO:0000256" key="7">
    <source>
        <dbReference type="ARBA" id="ARBA00022989"/>
    </source>
</evidence>